<feature type="compositionally biased region" description="Basic and acidic residues" evidence="2">
    <location>
        <begin position="16"/>
        <end position="36"/>
    </location>
</feature>
<feature type="coiled-coil region" evidence="1">
    <location>
        <begin position="718"/>
        <end position="875"/>
    </location>
</feature>
<keyword evidence="1" id="KW-0175">Coiled coil</keyword>
<dbReference type="EMBL" id="CCYD01001640">
    <property type="protein sequence ID" value="CEG45714.1"/>
    <property type="molecule type" value="Genomic_DNA"/>
</dbReference>
<feature type="coiled-coil region" evidence="1">
    <location>
        <begin position="1316"/>
        <end position="1375"/>
    </location>
</feature>
<sequence length="1538" mass="180143">MNPVGSLLSDCSSSSTEERKSRLKETRTSNRLSTRRELKHSIEKKFRLRYASLQHAYEQRLEVLATRMQEAVNQVHEDATIHCLKENALTSEYASARLGEIVHECFFGDRERYIKAMSDQIAWQASDLREAQQKLKILQKRENDAQKQWKLAQRDAETQHEHLDVRLKELRVQKDRIDDYKSQCRAIAEERDTAKREVKKLRISVQTMEKLQQHNQALENELQQEKEIQLAVNGELEESRKRLQEAKNEIELSKQVSEQELSHLKHLLMLSESKAQDVAQTLEKLQSAEYPTKLARLESELAHQQQLTRLNEKDHDDLKRRYQEFGMQVEQYMKEQTQEKATLVLKRDEQVKEVRTELEAFRQQAQGVIKTKEQELTRAMELLSLRHEALGKAEKRILSLEESVRVTNAQEIEMKLQHKKFAETLEKEIEQWRHALEKEQEKVTSLQKVLVETQDKYERKIVSIQDTLTQQNRQDVSKKELEARLRWQNEFVAKQDARMDELKRKCDRALEKQEVELRQARQLAMESANSAAAKWESVKFAQKEEKERDQRRRLEDAAREKERKEDQRVLQLEQKRMQQEFVEREKHLLERERTLLDREIREEHRRAKDAKKSTTASPVSVPPNVVVLNVNSTEEENKATRADENVEPRIALKQCHQSEKLYRQEQENGEHCTSISMAQHLAELQTKEAQAALRAEERVQKLMHEFQERKESEFRAAMVNVRKGIQKLEVSLEEAKTDRKRVEEQLLSERQAFVSLKNEYEESKDAKRTIVQRLEEANENVGRLRSVVKELQVQCHSLDEQCQAANVQKEEAQAAFASSQKVNEQLREQLSRLNEAALQLENSLDTSVESSEQSKKELLDQIAILEHRIKTREEQFKTEVTAIEENNTRELRNVSLQYDTQVDQLQVTINTIQSDALEQQTKAKQLEVSMREVQVEKDLLQIKVETMKAESLKQMKDFADLSRMHKNLTDSIDKRLKTAGEALEKERDQRIAIEEQAFKTKVDLQKHVNNLSSSLRQLKIECNEVRRGVGSEMNVGWVYIEKEIALACIEWKKRSDDMVQAADAVWRLKVEQEKQEWKQCLTEKDEQLSKLLASQRVSDQAKYDQIVDRLETKARELEEATRRLMAQNELNTDLNRTIQTLEEDKRIKNLELTHLQEQLSTAQTTAQKEMLEKDQVIALLENQKTMCENYRVFYAALAKQTEKDPSEKLSNMDIQNEDSTWNPRQLSDELTQLATHLQESQTQAIQRAIAEVTASSDQGVSASILSELDAAKKALEFIWCESSPNGNDREYDDNLPWYIRVATIVERERETNRQMTSTIQRDLAAKETEMNELKDRKSKWVEANNLLRFENDTVLREMELLRQTLEKRKVQELHELQVEYDARIEQQKQHHDRAILKSEQDNETAMNQLRDTLKAERKASNHVKNELIELKMILERTEEELKESHQKLNKETEELREIANKWKRKAKLAIKNTGSVIQVKSQKMHMSASSFGTEEDSDASYRMMHPDLQRASNAMADLSNLMEQSLVSIRNESTSHCR</sequence>
<protein>
    <submittedName>
        <fullName evidence="3">Uncharacterized protein</fullName>
    </submittedName>
</protein>
<dbReference type="RefSeq" id="XP_024582083.1">
    <property type="nucleotide sequence ID" value="XM_024716489.1"/>
</dbReference>
<evidence type="ECO:0000313" key="4">
    <source>
        <dbReference type="Proteomes" id="UP000054928"/>
    </source>
</evidence>
<evidence type="ECO:0000256" key="1">
    <source>
        <dbReference type="SAM" id="Coils"/>
    </source>
</evidence>
<reference evidence="4" key="1">
    <citation type="submission" date="2014-09" db="EMBL/GenBank/DDBJ databases">
        <authorList>
            <person name="Sharma Rahul"/>
            <person name="Thines Marco"/>
        </authorList>
    </citation>
    <scope>NUCLEOTIDE SEQUENCE [LARGE SCALE GENOMIC DNA]</scope>
</reference>
<dbReference type="OrthoDB" id="74987at2759"/>
<organism evidence="3 4">
    <name type="scientific">Plasmopara halstedii</name>
    <name type="common">Downy mildew of sunflower</name>
    <dbReference type="NCBI Taxonomy" id="4781"/>
    <lineage>
        <taxon>Eukaryota</taxon>
        <taxon>Sar</taxon>
        <taxon>Stramenopiles</taxon>
        <taxon>Oomycota</taxon>
        <taxon>Peronosporomycetes</taxon>
        <taxon>Peronosporales</taxon>
        <taxon>Peronosporaceae</taxon>
        <taxon>Plasmopara</taxon>
    </lineage>
</organism>
<keyword evidence="4" id="KW-1185">Reference proteome</keyword>
<feature type="coiled-coil region" evidence="1">
    <location>
        <begin position="128"/>
        <end position="260"/>
    </location>
</feature>
<feature type="region of interest" description="Disordered" evidence="2">
    <location>
        <begin position="1"/>
        <end position="36"/>
    </location>
</feature>
<name>A0A0P1AVY2_PLAHL</name>
<feature type="compositionally biased region" description="Low complexity" evidence="2">
    <location>
        <begin position="1"/>
        <end position="15"/>
    </location>
</feature>
<feature type="coiled-coil region" evidence="1">
    <location>
        <begin position="923"/>
        <end position="950"/>
    </location>
</feature>
<dbReference type="Proteomes" id="UP000054928">
    <property type="component" value="Unassembled WGS sequence"/>
</dbReference>
<evidence type="ECO:0000256" key="2">
    <source>
        <dbReference type="SAM" id="MobiDB-lite"/>
    </source>
</evidence>
<accession>A0A0P1AVY2</accession>
<dbReference type="STRING" id="4781.A0A0P1AVY2"/>
<dbReference type="OMA" id="KWQEANN"/>
<feature type="coiled-coil region" evidence="1">
    <location>
        <begin position="1406"/>
        <end position="1465"/>
    </location>
</feature>
<evidence type="ECO:0000313" key="3">
    <source>
        <dbReference type="EMBL" id="CEG45714.1"/>
    </source>
</evidence>
<feature type="coiled-coil region" evidence="1">
    <location>
        <begin position="1100"/>
        <end position="1158"/>
    </location>
</feature>
<feature type="coiled-coil region" evidence="1">
    <location>
        <begin position="976"/>
        <end position="1021"/>
    </location>
</feature>
<feature type="region of interest" description="Disordered" evidence="2">
    <location>
        <begin position="546"/>
        <end position="566"/>
    </location>
</feature>
<dbReference type="GeneID" id="36397050"/>
<proteinExistence type="predicted"/>